<dbReference type="GO" id="GO:0006370">
    <property type="term" value="P:7-methylguanosine mRNA capping"/>
    <property type="evidence" value="ECO:0007669"/>
    <property type="project" value="UniProtKB-UniRule"/>
</dbReference>
<name>A0A158PI19_ANGCS</name>
<keyword evidence="1" id="KW-0489">Methyltransferase</keyword>
<dbReference type="EMBL" id="UYYA01004001">
    <property type="protein sequence ID" value="VDM58639.1"/>
    <property type="molecule type" value="Genomic_DNA"/>
</dbReference>
<evidence type="ECO:0000313" key="6">
    <source>
        <dbReference type="EMBL" id="VDM58639.1"/>
    </source>
</evidence>
<dbReference type="Proteomes" id="UP000267027">
    <property type="component" value="Unassembled WGS sequence"/>
</dbReference>
<feature type="domain" description="G-patch" evidence="4">
    <location>
        <begin position="310"/>
        <end position="356"/>
    </location>
</feature>
<dbReference type="PANTHER" id="PTHR16121:SF0">
    <property type="entry name" value="CAP-SPECIFIC MRNA (NUCLEOSIDE-2'-O-)-METHYLTRANSFERASE 1"/>
    <property type="match status" value="1"/>
</dbReference>
<dbReference type="GO" id="GO:0032259">
    <property type="term" value="P:methylation"/>
    <property type="evidence" value="ECO:0007669"/>
    <property type="project" value="UniProtKB-KW"/>
</dbReference>
<keyword evidence="1" id="KW-0949">S-adenosyl-L-methionine</keyword>
<dbReference type="FunFam" id="3.40.50.12760:FF:000004">
    <property type="entry name" value="FtsJ-like methyltransferase"/>
    <property type="match status" value="1"/>
</dbReference>
<dbReference type="PROSITE" id="PS50174">
    <property type="entry name" value="G_PATCH"/>
    <property type="match status" value="1"/>
</dbReference>
<proteinExistence type="predicted"/>
<evidence type="ECO:0000259" key="4">
    <source>
        <dbReference type="PROSITE" id="PS50174"/>
    </source>
</evidence>
<keyword evidence="1" id="KW-0507">mRNA processing</keyword>
<comment type="catalytic activity">
    <reaction evidence="1">
        <text>a 5'-end (N(7)-methyl 5'-triphosphoguanosine)-ribonucleoside in mRNA + S-adenosyl-L-methionine = a 5'-end (N(7)-methyl 5'-triphosphoguanosine)-(2'-O-methyl-ribonucleoside) in mRNA + S-adenosyl-L-homocysteine + H(+)</text>
        <dbReference type="Rhea" id="RHEA:67020"/>
        <dbReference type="Rhea" id="RHEA-COMP:17167"/>
        <dbReference type="Rhea" id="RHEA-COMP:17168"/>
        <dbReference type="ChEBI" id="CHEBI:15378"/>
        <dbReference type="ChEBI" id="CHEBI:57856"/>
        <dbReference type="ChEBI" id="CHEBI:59789"/>
        <dbReference type="ChEBI" id="CHEBI:156461"/>
        <dbReference type="ChEBI" id="CHEBI:167609"/>
        <dbReference type="EC" id="2.1.1.57"/>
    </reaction>
</comment>
<dbReference type="OrthoDB" id="10251234at2759"/>
<dbReference type="WBParaSite" id="ACOC_0000705301-mRNA-1">
    <property type="protein sequence ID" value="ACOC_0000705301-mRNA-1"/>
    <property type="gene ID" value="ACOC_0000705301"/>
</dbReference>
<sequence length="1132" mass="128725">MAYQAFHLSGVGKLMRDLSGRIASRARYIDGRYPFECCQGDLKQEAVWIYDVIADDGQKWLSAISSSTVLLVVFVPFVFESVNFVSTCTFILLCSSLIHNFFNIIGWNRKVMDELESMQKKMAQLEAALQKAVVDKHKEVEVGLSLLHERENLRLKLGRLRAKLLTSKVEANQTNQDWGTFENIKEKRKDGYCEQSSPPQVKKTNESPKDEHIAAQLFQATATEHAEYALVDSVPGAVRNGSGKNHLFSVLARVKQEDLKETFEEHDHSKPRRKWANDSVNGELSNLSAESEPMVAKVPTCADDRPPLKPISAVERMVARIGREEGKGFGKLKQGVTEPVTLSTQRERVGLGHVIDKSVDSDLIEIWDESKEEKTVQENVYWLPTCERGTRDWVVDNLERSDWIQIGEEIRRLSFDFYEVPMSNAETYFQKKTKIDDETEFCDGKILRTMIKAKEVFNAIPECDLRDARTRANPYETIRGAFFQNRSAMKVANLDKVFGFLLSGETEESLLSKNPLVSERPNFNCDRDAPLFYFADVCGGPGGFSEYMLWRKAFCNAKGFGFTLKGKDDFNFGRFTASSAYYLEPYYGKHGDGDTMNPENIDSFEKFVMRGTNGVGVDLMMADGAYGLEGSETIQEIVLKRLCLCQLLVSLCIVREKGTFFCTFFDVFTPFSAGLIYLMSVAYDQVSLHKPHSSRPANSERYIVCKGLRKKYSGVISDYLKRINLKLDELAKANSSQDVVSIVPLEIMRSDEAFTTYLKTHNERIAVRQSTYLWKYLCYTKNKSLVDKDQAALRSGCLKYWLVPNRTLNRRGAEHHRIHPDEYLGKFAKKIYSCDDFNARLPQFTVELLTQRVFKELKYAEFSLNILSNRATTKPELLISTGDAVYVWKKYWEKMDSSLMRIPDRTVLLVERATSYKLASVDKHLETVAVDGLIRILDAAVINGDDVSGLLYSKRMAAAQKFCKALQLVIPKVRIGLGFHERYVVPYQLVTAESFTFDQLPQVRRRFSRVRHSGEEVLVIEENGYLIICEALRVARLLKESWKMGWSCSKLRNYAFSPSQPTLGSFFEQQWEEAGCCSSFWECSVPSEQAPDNVPMQSIWSWENSLDSNKSGPSVDSILCIVAGTNQECGKN</sequence>
<dbReference type="InterPro" id="IPR050851">
    <property type="entry name" value="mRNA_Cap_2O-Ribose_MeTrfase"/>
</dbReference>
<evidence type="ECO:0000256" key="1">
    <source>
        <dbReference type="RuleBase" id="RU368012"/>
    </source>
</evidence>
<reference evidence="8" key="1">
    <citation type="submission" date="2016-04" db="UniProtKB">
        <authorList>
            <consortium name="WormBaseParasite"/>
        </authorList>
    </citation>
    <scope>IDENTIFICATION</scope>
</reference>
<evidence type="ECO:0000256" key="2">
    <source>
        <dbReference type="SAM" id="Coils"/>
    </source>
</evidence>
<keyword evidence="1" id="KW-0808">Transferase</keyword>
<evidence type="ECO:0000313" key="8">
    <source>
        <dbReference type="WBParaSite" id="ACOC_0000705301-mRNA-1"/>
    </source>
</evidence>
<dbReference type="InterPro" id="IPR002877">
    <property type="entry name" value="RNA_MeTrfase_FtsJ_dom"/>
</dbReference>
<keyword evidence="1" id="KW-0539">Nucleus</keyword>
<dbReference type="Pfam" id="PF01728">
    <property type="entry name" value="FtsJ"/>
    <property type="match status" value="1"/>
</dbReference>
<dbReference type="GO" id="GO:0005634">
    <property type="term" value="C:nucleus"/>
    <property type="evidence" value="ECO:0007669"/>
    <property type="project" value="UniProtKB-SubCell"/>
</dbReference>
<dbReference type="Gene3D" id="3.40.50.12760">
    <property type="match status" value="1"/>
</dbReference>
<dbReference type="PANTHER" id="PTHR16121">
    <property type="entry name" value="CAP-SPECIFIC MRNA (NUCLEOSIDE-2'-O-)-METHYLTRANSFERASE 1-RELATED"/>
    <property type="match status" value="1"/>
</dbReference>
<feature type="region of interest" description="Disordered" evidence="3">
    <location>
        <begin position="189"/>
        <end position="208"/>
    </location>
</feature>
<dbReference type="GO" id="GO:0016556">
    <property type="term" value="P:mRNA modification"/>
    <property type="evidence" value="ECO:0007669"/>
    <property type="project" value="UniProtKB-UniRule"/>
</dbReference>
<comment type="function">
    <text evidence="1">S-adenosyl-L-methionine-dependent methyltransferase that mediates RNA cap1 2'-O-ribose methylation to the 5'-cap structure of RNAs. Methylates the ribose of the first nucleotide of a m(7)GpppG-capped mRNA to produce m(7)GpppNmp (cap1).</text>
</comment>
<dbReference type="GO" id="GO:0004483">
    <property type="term" value="F:methyltransferase cap1 activity"/>
    <property type="evidence" value="ECO:0007669"/>
    <property type="project" value="UniProtKB-UniRule"/>
</dbReference>
<evidence type="ECO:0000256" key="3">
    <source>
        <dbReference type="SAM" id="MobiDB-lite"/>
    </source>
</evidence>
<dbReference type="GO" id="GO:0005737">
    <property type="term" value="C:cytoplasm"/>
    <property type="evidence" value="ECO:0007669"/>
    <property type="project" value="TreeGrafter"/>
</dbReference>
<dbReference type="AlphaFoldDB" id="A0A158PI19"/>
<dbReference type="STRING" id="334426.A0A158PI19"/>
<dbReference type="EC" id="2.1.1.57" evidence="1"/>
<organism evidence="8">
    <name type="scientific">Angiostrongylus costaricensis</name>
    <name type="common">Nematode worm</name>
    <dbReference type="NCBI Taxonomy" id="334426"/>
    <lineage>
        <taxon>Eukaryota</taxon>
        <taxon>Metazoa</taxon>
        <taxon>Ecdysozoa</taxon>
        <taxon>Nematoda</taxon>
        <taxon>Chromadorea</taxon>
        <taxon>Rhabditida</taxon>
        <taxon>Rhabditina</taxon>
        <taxon>Rhabditomorpha</taxon>
        <taxon>Strongyloidea</taxon>
        <taxon>Metastrongylidae</taxon>
        <taxon>Angiostrongylus</taxon>
    </lineage>
</organism>
<reference evidence="6 7" key="2">
    <citation type="submission" date="2018-11" db="EMBL/GenBank/DDBJ databases">
        <authorList>
            <consortium name="Pathogen Informatics"/>
        </authorList>
    </citation>
    <scope>NUCLEOTIDE SEQUENCE [LARGE SCALE GENOMIC DNA]</scope>
    <source>
        <strain evidence="6 7">Costa Rica</strain>
    </source>
</reference>
<comment type="subcellular location">
    <subcellularLocation>
        <location evidence="1">Nucleus</location>
    </subcellularLocation>
</comment>
<feature type="domain" description="RrmJ-type SAM-dependent 2'-O-MTase" evidence="5">
    <location>
        <begin position="482"/>
        <end position="709"/>
    </location>
</feature>
<dbReference type="PROSITE" id="PS51613">
    <property type="entry name" value="SAM_MT_RRMJ"/>
    <property type="match status" value="1"/>
</dbReference>
<evidence type="ECO:0000259" key="5">
    <source>
        <dbReference type="PROSITE" id="PS51613"/>
    </source>
</evidence>
<keyword evidence="1" id="KW-0506">mRNA capping</keyword>
<dbReference type="SUPFAM" id="SSF53335">
    <property type="entry name" value="S-adenosyl-L-methionine-dependent methyltransferases"/>
    <property type="match status" value="1"/>
</dbReference>
<feature type="coiled-coil region" evidence="2">
    <location>
        <begin position="108"/>
        <end position="135"/>
    </location>
</feature>
<dbReference type="GO" id="GO:0003676">
    <property type="term" value="F:nucleic acid binding"/>
    <property type="evidence" value="ECO:0007669"/>
    <property type="project" value="UniProtKB-UniRule"/>
</dbReference>
<dbReference type="InterPro" id="IPR029063">
    <property type="entry name" value="SAM-dependent_MTases_sf"/>
</dbReference>
<gene>
    <name evidence="6" type="ORF">ACOC_LOCUS7054</name>
</gene>
<dbReference type="InterPro" id="IPR025816">
    <property type="entry name" value="RrmJ-type_MeTrfase"/>
</dbReference>
<keyword evidence="7" id="KW-1185">Reference proteome</keyword>
<dbReference type="InterPro" id="IPR000467">
    <property type="entry name" value="G_patch_dom"/>
</dbReference>
<accession>A0A158PI19</accession>
<evidence type="ECO:0000313" key="7">
    <source>
        <dbReference type="Proteomes" id="UP000267027"/>
    </source>
</evidence>
<protein>
    <recommendedName>
        <fullName evidence="1">Cap-specific mRNA (nucleoside-2'-O-)-methyltransferase 1</fullName>
        <ecNumber evidence="1">2.1.1.57</ecNumber>
    </recommendedName>
    <alternativeName>
        <fullName evidence="1">Cap1 2'O-ribose methyltransferase 1</fullName>
    </alternativeName>
</protein>
<keyword evidence="2" id="KW-0175">Coiled coil</keyword>